<dbReference type="InterPro" id="IPR001101">
    <property type="entry name" value="Plectin_repeat"/>
</dbReference>
<feature type="compositionally biased region" description="Basic and acidic residues" evidence="8">
    <location>
        <begin position="2791"/>
        <end position="2805"/>
    </location>
</feature>
<evidence type="ECO:0000256" key="6">
    <source>
        <dbReference type="PROSITE-ProRule" id="PRU00192"/>
    </source>
</evidence>
<accession>A0ABQ7Q7H8</accession>
<reference evidence="10 11" key="1">
    <citation type="submission" date="2021-06" db="EMBL/GenBank/DDBJ databases">
        <title>A haploid diamondback moth (Plutella xylostella L.) genome assembly resolves 31 chromosomes and identifies a diamide resistance mutation.</title>
        <authorList>
            <person name="Ward C.M."/>
            <person name="Perry K.D."/>
            <person name="Baker G."/>
            <person name="Powis K."/>
            <person name="Heckel D.G."/>
            <person name="Baxter S.W."/>
        </authorList>
    </citation>
    <scope>NUCLEOTIDE SEQUENCE [LARGE SCALE GENOMIC DNA]</scope>
    <source>
        <strain evidence="10 11">LV</strain>
        <tissue evidence="10">Single pupa</tissue>
    </source>
</reference>
<evidence type="ECO:0000256" key="3">
    <source>
        <dbReference type="ARBA" id="ARBA00022490"/>
    </source>
</evidence>
<dbReference type="Gene3D" id="3.90.1290.10">
    <property type="entry name" value="Plakin repeat"/>
    <property type="match status" value="18"/>
</dbReference>
<feature type="compositionally biased region" description="Basic and acidic residues" evidence="8">
    <location>
        <begin position="1688"/>
        <end position="1712"/>
    </location>
</feature>
<dbReference type="Gene3D" id="2.30.30.40">
    <property type="entry name" value="SH3 Domains"/>
    <property type="match status" value="1"/>
</dbReference>
<feature type="coiled-coil region" evidence="7">
    <location>
        <begin position="5931"/>
        <end position="5986"/>
    </location>
</feature>
<dbReference type="Pfam" id="PF00681">
    <property type="entry name" value="Plectin"/>
    <property type="match status" value="1"/>
</dbReference>
<dbReference type="SMART" id="SM00250">
    <property type="entry name" value="PLEC"/>
    <property type="match status" value="35"/>
</dbReference>
<dbReference type="CDD" id="cd00176">
    <property type="entry name" value="SPEC"/>
    <property type="match status" value="10"/>
</dbReference>
<feature type="region of interest" description="Disordered" evidence="8">
    <location>
        <begin position="2688"/>
        <end position="2810"/>
    </location>
</feature>
<dbReference type="Pfam" id="PF00435">
    <property type="entry name" value="Spectrin"/>
    <property type="match status" value="7"/>
</dbReference>
<feature type="compositionally biased region" description="Polar residues" evidence="8">
    <location>
        <begin position="3137"/>
        <end position="3155"/>
    </location>
</feature>
<dbReference type="PROSITE" id="PS50002">
    <property type="entry name" value="SH3"/>
    <property type="match status" value="1"/>
</dbReference>
<dbReference type="SUPFAM" id="SSF46966">
    <property type="entry name" value="Spectrin repeat"/>
    <property type="match status" value="19"/>
</dbReference>
<feature type="compositionally biased region" description="Polar residues" evidence="8">
    <location>
        <begin position="1053"/>
        <end position="1066"/>
    </location>
</feature>
<feature type="region of interest" description="Disordered" evidence="8">
    <location>
        <begin position="5219"/>
        <end position="5279"/>
    </location>
</feature>
<name>A0ABQ7Q7H8_PLUXY</name>
<dbReference type="InterPro" id="IPR035915">
    <property type="entry name" value="Plakin_repeat_sf"/>
</dbReference>
<keyword evidence="2 6" id="KW-0728">SH3 domain</keyword>
<dbReference type="Pfam" id="PF21019">
    <property type="entry name" value="Spectrin_3"/>
    <property type="match status" value="1"/>
</dbReference>
<comment type="subcellular location">
    <subcellularLocation>
        <location evidence="1">Cytoplasm</location>
    </subcellularLocation>
</comment>
<evidence type="ECO:0000256" key="2">
    <source>
        <dbReference type="ARBA" id="ARBA00022443"/>
    </source>
</evidence>
<feature type="coiled-coil region" evidence="7">
    <location>
        <begin position="585"/>
        <end position="636"/>
    </location>
</feature>
<dbReference type="InterPro" id="IPR001452">
    <property type="entry name" value="SH3_domain"/>
</dbReference>
<feature type="compositionally biased region" description="Basic and acidic residues" evidence="8">
    <location>
        <begin position="2718"/>
        <end position="2738"/>
    </location>
</feature>
<keyword evidence="5" id="KW-0677">Repeat</keyword>
<dbReference type="Pfam" id="PF17902">
    <property type="entry name" value="SH3_10"/>
    <property type="match status" value="1"/>
</dbReference>
<dbReference type="SUPFAM" id="SSF75399">
    <property type="entry name" value="Plakin repeat"/>
    <property type="match status" value="24"/>
</dbReference>
<feature type="coiled-coil region" evidence="7">
    <location>
        <begin position="5766"/>
        <end position="5793"/>
    </location>
</feature>
<evidence type="ECO:0000256" key="4">
    <source>
        <dbReference type="ARBA" id="ARBA00022553"/>
    </source>
</evidence>
<feature type="coiled-coil region" evidence="7">
    <location>
        <begin position="4660"/>
        <end position="4701"/>
    </location>
</feature>
<dbReference type="InterPro" id="IPR049538">
    <property type="entry name" value="PCN-like_spectrin-like_rpt"/>
</dbReference>
<dbReference type="SUPFAM" id="SSF58100">
    <property type="entry name" value="Bacterial hemolysins"/>
    <property type="match status" value="1"/>
</dbReference>
<feature type="region of interest" description="Disordered" evidence="8">
    <location>
        <begin position="3130"/>
        <end position="3156"/>
    </location>
</feature>
<keyword evidence="11" id="KW-1185">Reference proteome</keyword>
<feature type="compositionally biased region" description="Basic and acidic residues" evidence="8">
    <location>
        <begin position="2753"/>
        <end position="2778"/>
    </location>
</feature>
<feature type="coiled-coil region" evidence="7">
    <location>
        <begin position="5503"/>
        <end position="5530"/>
    </location>
</feature>
<dbReference type="InterPro" id="IPR043197">
    <property type="entry name" value="Plakin"/>
</dbReference>
<dbReference type="EMBL" id="JAHIBW010000020">
    <property type="protein sequence ID" value="KAG7301055.1"/>
    <property type="molecule type" value="Genomic_DNA"/>
</dbReference>
<feature type="coiled-coil region" evidence="7">
    <location>
        <begin position="4599"/>
        <end position="4633"/>
    </location>
</feature>
<dbReference type="PANTHER" id="PTHR23169">
    <property type="entry name" value="ENVOPLAKIN"/>
    <property type="match status" value="1"/>
</dbReference>
<organism evidence="10 11">
    <name type="scientific">Plutella xylostella</name>
    <name type="common">Diamondback moth</name>
    <name type="synonym">Plutella maculipennis</name>
    <dbReference type="NCBI Taxonomy" id="51655"/>
    <lineage>
        <taxon>Eukaryota</taxon>
        <taxon>Metazoa</taxon>
        <taxon>Ecdysozoa</taxon>
        <taxon>Arthropoda</taxon>
        <taxon>Hexapoda</taxon>
        <taxon>Insecta</taxon>
        <taxon>Pterygota</taxon>
        <taxon>Neoptera</taxon>
        <taxon>Endopterygota</taxon>
        <taxon>Lepidoptera</taxon>
        <taxon>Glossata</taxon>
        <taxon>Ditrysia</taxon>
        <taxon>Yponomeutoidea</taxon>
        <taxon>Plutellidae</taxon>
        <taxon>Plutella</taxon>
    </lineage>
</organism>
<feature type="coiled-coil region" evidence="7">
    <location>
        <begin position="6456"/>
        <end position="6516"/>
    </location>
</feature>
<dbReference type="InterPro" id="IPR002017">
    <property type="entry name" value="Spectrin_repeat"/>
</dbReference>
<evidence type="ECO:0000313" key="10">
    <source>
        <dbReference type="EMBL" id="KAG7301055.1"/>
    </source>
</evidence>
<evidence type="ECO:0000256" key="5">
    <source>
        <dbReference type="ARBA" id="ARBA00022737"/>
    </source>
</evidence>
<feature type="coiled-coil region" evidence="7">
    <location>
        <begin position="6045"/>
        <end position="6093"/>
    </location>
</feature>
<dbReference type="Pfam" id="PF21020">
    <property type="entry name" value="Spectrin_4"/>
    <property type="match status" value="1"/>
</dbReference>
<comment type="caution">
    <text evidence="10">The sequence shown here is derived from an EMBL/GenBank/DDBJ whole genome shotgun (WGS) entry which is preliminary data.</text>
</comment>
<evidence type="ECO:0000259" key="9">
    <source>
        <dbReference type="PROSITE" id="PS50002"/>
    </source>
</evidence>
<keyword evidence="7" id="KW-0175">Coiled coil</keyword>
<dbReference type="PANTHER" id="PTHR23169:SF23">
    <property type="entry name" value="SHORT STOP, ISOFORM H"/>
    <property type="match status" value="1"/>
</dbReference>
<proteinExistence type="predicted"/>
<sequence length="6807" mass="759623">MEQGWARLLMAQQERERDLTDEIRRLERLQRLAEKLHRDIKQTENGLDAVETHIESEIRRVERGVHPAEAKQAAEQISAELRSMEQGIQEMFTDAHALRDARYPQAADLLRRVQQVHDRWLAARQSFTGRLLPRLSSVRLPVQQTTVRRETRTVLETRVHDADPKFQQVMEAIRWCKEKLKKLHEAEYGSDLPAVLQELEMHQREHRQIDQFHGKVEQCVQHRSTFSGEELNFYNQHLGQLQKIYADLLSTSTKRVSDLDALQDFLQSATAELNWLNEMEQVELARDWADPHINLPAVQQYYENLMSSLEKRELQFSNVIDRGEALIAQHHPATKTIESHLQVMQSQWAWVLQLTLCLETHLRHTTQYHRYFEKVNDAEKWIQKREESLNSTFSQSEFTLDQGERLLKGMQDLREELNAYGTTVSQIVEEAQEIRPVKQRRQPVTKPLRAETVCAYKHGNMAIEKGASVTVLDNSGRSRWRVRLGGAGSEAQLPGAVVALPPPAQPALQKASDLSAAYDRLIQLWQRKQLRMRQNMIFATIKVVKGWDFPQFVAMGSEQRQAIRRALNEDAEKLLAEGDPADPQLRRLRREIDDVNRLFDEFERRAQAEEESKNAARIFTEQASDLLESLEALEKQLDSRISAAIPRDLDALEHVVLQHKDWETSVHALSRRVHEARGTFRGIALKTPAMKKLLDKLNGCWNDMHSKSQLFVERLKFVEIVINSMEENHQTISEFEMRLAKFNDLPNDVEILKDMHDDLLRMQVQVTKHQTHIDQMNDDCAQCKRVVEASRAPLAARSQDLARLQADAAQLNHRWTALCGELADRLRSCESAYQLLRNYNSGLEKEAEWIDDTFSKLQAMPPVEVRPKEQLEPTRNLLTSAVERTPKIEKVNVDGGRFIREAKINSSRCQRYNEWLCDEIHPSCDMKQLKRQAELDMAERLRKRQKVVDPERLPTGAESVAKELDELNANHQKLLDLLYERLRRIAAANPGDIVTLRLVEAMAPRPARSFRQEFSMHDLATSSETTYTSTFSSEQYVRTTHTTELDGQAPVKSMTNGKSNYTTKTLLSDDDRPDIRNLKRVHKMYEGPNIIESKGIVHPETKEILTVGQAISMRILDVRTGRLMSSQETRQTMTIEQAAKEGLIDPKLAARLTGACGMTEDGHEVTLLEAIQSELYDAEQGLDPAEKRIKVTVDSQRPSQGMSISDAMNRGQVDLEKGLYKLPNGSFITISEAYQKGYLIYNEIIKIKSSALSLSDAISQELVDNSGWIMDRNSGDRFQLDVAIKNELINPNVREVVDPKTDSKITLAEAIERNIINTKHSKYIHNVTKEKFSFKDAAGKRLICNPMTLKDVCDNNLMTNNGKILSPSNKVPQNILESIASGVLDSDGVKCVTNTTTGQLLTLSEALGARIILPDSKFRDNLTGEICTIPEAVDRGLITSVSQRSIFNIDGFRDPKTGEFISFNTASSKGYLKYANGDIFLKSESGDFVFLEDCTKIAIVRPEVLEMFNRKIGVFDNGKELSVLEAVFKKVLDPKTGYLLDAKTKKPVPFNKAVEINMITPEGAALLNSLLNITLTLQTVTKTVKRYVTVTNTDVSQRSETIITFAEAIRRGLIDESTQTFTDPTTGTIFPIQQALDEGLLGVEQNDPRVIQISDRINKKDLAPGQVVELKITKKSFIKDMPSSPESKVQEDSRPETIKSPDRSTPVREERKEIRTITSSSVITEPSVTSLTIRKNTIELPRGGWSLKEAIELNLLDPTTGIFTIPNTDRVLDLAEAVKVDIINPESALVINPENQKEVLLAKALQLRILDDTGRYKHSTGLITMKEAISRRFIVFHVSTTNVVLTQKVITVTSVDGSPDKVEIAEAPKETDIYGREKTPDDQLVLEPVQVAPGVIFDPATALVISTTSGVSENVLEAIDRGIVPANSVTVTDPKTGKPITIKQAIERRIVDRKTGEYKDKTGKSISLSDAAKIGLIAVVGAPLVAASKVIQVVRSTLVADPQTGEKMPMEVAYERGLVDPATYQRYEQSIRDRTPEADLMTQDQKSVSAGAAISDGFITVESIQSSLSAESRKVTKPKSTEVVEITKTQSNKQPQYSVTVNKKSPSTDVLESKPIVLQKLRKRVIEPAEAVEKGLIDVDTAKVLESVKAYKDKNGQPITLDKAIELGIVDENKGKIVDPIHGDVVTIKVALKRGILDGEGQDEVLIPLSKSLSIVEVLEQGLLDPATGKIIHPETGSLLTLREAIICDIVDPLSSVTVAPGKTITLGEAIEKDIIDHDKNVIRTSDGPLDLVTAVNCQVFPDTKTSAFIDEIPPAAMTLSVAIQHKIVEPTTGQIRHPLTGEAIAMGDAIKHDFIMAIPYPQSSQTLTLEEAMDKGVVNLKEGTFTDSSTKQTLPLDKAFEQGLLAIKPNADAMANTGAVTTITETFTSQHTVTTKMIELLADYVLVSSNEVKNTKTGEIMSIDEARDKGIVRDEQTSKEQFLTSDTNISFEDALNFGYINIETGIFTHPNTGETMPISEAVSTGILNTVASEPSKQTDQKEDLQMLDLNEACTLLFDEKTQKFRDPESSKMLTLKEALDKKVIDPETIIYNIEASKPVTLREAVESGLIDKKTGKVKEPKTGKSIDVKNAAKMGLIAVVAAPVLAGMAVVEGAKAVKSKLMKSKEEQKAVESPSRIISSAKQVEVAQKAEEDNSIKQKRLPMESIAEKTPSINKTVDAKTIKLGEGDKDARPDVKLPSEIPKSSHDTNVAVREKTSTLSDKKSKPAEKTLTEDVHKLSQQQSDSVQKTSNKEKSPESDKKSIADKPTVVAAKTKVTEMSLDKSEPQKSIIASNPVTQQVRESSPTGNEVTTTTVTTIGQSKSTDSEPNVIVQEIRDITPEGEQITTIITQTTHSEPDEYFSEVTKTTVTTASTVTTVEISQSESSSYQVVTEESIGSNSSFKIVTDGDDDQVDKALVTTDIAIKSEQSEQEAPLMNQYKKEDLIKPVSQSIKTSEIISPQEMKASTVVEIAPGVIYDPNDALVITSPSGVPGNILEAVSKGVLPPDTVKVTDPKSGKELSLKEAMKKGLVDKKTGEYKDKSGKKISFSDAVKFGLVAVVGAPILAAAKVVEVVKNSVADPKIGQKAEVSKPVDSYTVQTPKQPQNESQSNLSSPELRALDLQKTSPVHHDLKTSTALLLDAERQPLNVIEEITEQNVVKPRPEYMQIQYENILLIDAITQGKIEPKVCRILVNGIESPLTVQDALEQQQISKYTPVDVVSKNCVIVKEPKPRYSISISQKLSPEELSELGVYDIERQVFLNPETGAKISFEELVYGLQIFDPEQILVKDLSSKSDKYIPFDQAMARVLIDKSTGHMVNPRSGKRVPFLECVQLGWIVEKPEDVCIQEQIDIETALEQGLYNPETGEIKDVNTGELVPIGTAVEKGLIDQESLLINVPHSKEPIILSDAIERGIVEIRDGVITIIETHEVIEISVAIQHGLITVARTPISIEAVVGSNLYEPESGKIKDSMTQQLVTIADAVNRNIVHPTISEIKDTGLEKFVPLSEALDTKLVHPETGKIKDKKTGKDIPLDDALKRGLVATKSITYSLFDVIELGYYSPNSCKILDPRTGETITLGKAIDNKLVDPSDVKIKDDKAEAVVAFDQAVKSGIIDLEKGILTSPVLNLKDASEKGYLLSDKKPWTLQEGLVQGFYDPETGLLTIKNVTMTLEDAIKDGNINPEALTVRNSNTGEIISLKDAIKEGIIDSKEGKVTDPIYGDKISLTDASDRGLIVPAKRKLSLPEAVFKGFYDPKTGKISHPDSKEKIQTDRAIRKRLLDPQSTIVHVGGKVIPFEFAVERGIVDGRTGTINVGEEKVDFREAFERGILVEVRKPLSLIEAIEKGIYNEITGLFMDPQSGKKYTLDEAIKMSLVDPHSVHIQDNRLGKWDKITLPESIETGVVDNKSGKIKNINSENEEISLKEAFEIGLLVDSKASISLQRALHQGLYEDNTGKIIDPATNRKITLHESIRRSIISPKYLCYFDKKSEKPLTLAECCRSGVVDRRSGKFNEPGSDVPITLSEAMSLGLIVDIESAGFSLYETLAMNMYDITELVFVHPVNDRKLSLKNAIAVELINPETSLVKNIPTSKYITLVEAIKSGIVDENASVYVLPNGNQINLLDAKHRGLIVTAKKGLSLEEIIRNGLFRADNGKIVDPTSNEYMDINKAIETGLLNPEMTAVKDSFANKYKPLPIAIQQGDVDVTKGRVLDTKAKKSYSLDIAFDKGLLVTVVQPITSQKLSQRHVSDSSATKEAVLREFTLDEAIKYEFINPDTAVIKDPHKNKYIPLSLGISEGIIDRNTKGSFDPQSGRSRTLCFNFENGLIVYVRVPLTFEQAVEQGFLNITTARFTDPHSNEVLTIKDAATLGYIDSDTALIKDNLKKRLVKLPEAFRKGLMDAEKGNILDTETSKLNTLPAAIESGLLMTPKKSFSLIETINFGIYNPTTGALNDPFITTSVIDRKRLNLDEAISQGIVDPSSTVVKEPNSGKIVPLTQAIEQKLVDPVAGRLITNPEKGISLDLVKAHKKGYLLPAETRQAVEEKYRLCDETLSKLLEWIAGIEERLANQDSVKEDMDELRNQINILKLIKDDLESHQRQVSACADQAKQLLLSGGDVLAPHEVAALERGVRQLKQRCDKCTEKCDKMLRRLAAARDELGKFTNELNTFNAWMDGAYRSLEDKEGSISKLSHIPGQAEEIRQLVSDVIAHQADLRFITMSAQKFHDESKEFLTTLNDYRTQLPSRLSHVAPPAHSAVRTAATLARQRHNELTARAQRLQEKLRNAADISKAYNDALDRAGKWIKETEPQVRSLVSETVGGEPRHVEAQLSRAHTLQNELRQRARLLDTAKDACDQFVKSLEGNLTPSEIRQLEVPVLELEQRYNAMSSALGERCAALEAALLQCQGLQDAADTHSAWMLNAETQFKNQHKPASLIRERLDEQLREHRILHSEVEAKQPTLAKLVSSARDAATTPSNARIAKKLEQRAEELYAKYEKLVDRSLKRGQHLDEVSHELNTFLEQAAKLQSAHSTLNEQSDARDGNYGQLAQARDNLMPLLDECLRNGKQLVSKKDVTDTHSVRDKMKALEGLWRDFNTALEEKQKLSKQRADQLTSYEGLRNQVLDWLKSKETQVSRLQPVAVDLDAIKQQQEELRPLAKEYRDYAVTIEKVNEAGAIYEALTRGERADSPHRKRHLYSPTKRQTPIRSLDGRSPSPTKSHLLASPGSTHSASSGFSSRRSSQDGFHLEELSPVQQQLSDINNRYQLLGAKLTDRQTELDSLREELRKHLDSLRALHAFLDKVQRQLPKDAIPTTKEEADKTIKATRSVLEEMYEKQSLLDSTKTQVKELLKRKPGVQGADRLHDELEDVAGRWKMLHDHCKDKIRLMEEMKDFHDTHGSLALWLGAKERMLTALGPISSDCRMVSTQVAQVQVLREEFRTQQPQLTHLEDVTASVLQRLERAPDATTLKNKLQAVKDKWTELLEKLEQRAESLGAAADTSREFDAGLNRLRDALQTIGDKLDDAALDKEPEEQLRKIENLERQLEGQRPLLADLEAAGAALAEVLSDPASRQDIQSKLNAVSRQYDNLQRKLDHRKAEIEAALRDGRNLEESVGRTLGWLQTSLGSLTSRLQVSADKEILKHQLETHEPLYREVMSREHELIMLLDKGREMEKKPAHQNLRKDLDRIQSQWDKLRREAVDRQTRLQAAMEHCRKFHKAQESFLPWLTEAEGRAGARRAAAFTKRELEALLRELQHHRNDIWKRSGEFENNKTLGETFISACDVDQQVVRVQLDDMKERWDRLNNEVLQQIEYLESTARKLSDFADKVRAVETPLQRCEERLEEALKAAPAVAVEAVASLADSIHALKAPLQSIHAAADDIVTLALECSGPDTASLARSVLEEEARGLGDRLHDLEARAEQAKHDLARANAKHTDLNEKVKSLSHDITSLEKELDTMKAPGREVKVVKQQLDDIGRYYSKLEKADDAIGDAARDAELLADTYGDSGNVNAQVESLRKQLGKLDERARAKEQELDDTLSKLEAFYKAYDSLIDDIQEASEQVRMLKPVSSDVDQIRAQQKDFAELKKRTLEPLGANVGQCNKIGQALVRSALQGVSTQVLEKDLEKMNDKWNTLKEKMNERERRLDVGLLQSGKFAEALSGLEKWLSDTEDMVANQKPPAADYKVVKAQLQEQKMLADRQHSMSHLSAMGSEVAAGCAPAERQAVEAQLRGLMGRFDALTDHAKRRMRDLDQAMKVAKQFEEQLQPLLEWLSLSERRVTALELVPTDEEKIQQKIREHKRRVTALELVPTDEEKIQQKIREHKNLHEDILSKQPSFQQLTETASTLMALVGDDEAAALADKLQAAADRYQALVEHSEAVGLLLDSSRKGLRHLVLTYQQLSAWMDAMQAYLARGRLLPCHMEQLLQYIHQLAEKTEEIASKQEEVDSTMDSGLELMKHISGDEALQLKDKLDALQRRYNSLTQQGSDMLRIASETLPLLQSFYDNHTRLTEWMSGAEAVLQSVEPREADVLRLEAEVATHRGMLDLINSGGPQLCQADVLRLEAEVATHRGMLDLINSGGPQLCQADVLSLEAEVATHRGMLDLINSGGPQLCQISPGEGATHIEGIVTRDNRRFDAIAEQVQRKAERLLLSKKRSLEVVGDMEDVLEWLRGVEAQLREAEPPSCEPSLVRAQLKQHRPLNDDVAAQRARVRELLSQAKKVLRESHSSEETAVIRSRSEELRETMEEVATLSAERGAALEQALPLAQHFADTHHE</sequence>
<feature type="coiled-coil region" evidence="7">
    <location>
        <begin position="6736"/>
        <end position="6786"/>
    </location>
</feature>
<evidence type="ECO:0000256" key="1">
    <source>
        <dbReference type="ARBA" id="ARBA00004496"/>
    </source>
</evidence>
<dbReference type="InterPro" id="IPR018159">
    <property type="entry name" value="Spectrin/alpha-actinin"/>
</dbReference>
<feature type="coiled-coil region" evidence="7">
    <location>
        <begin position="6149"/>
        <end position="6176"/>
    </location>
</feature>
<keyword evidence="4" id="KW-0597">Phosphoprotein</keyword>
<feature type="compositionally biased region" description="Polar residues" evidence="8">
    <location>
        <begin position="2779"/>
        <end position="2790"/>
    </location>
</feature>
<gene>
    <name evidence="10" type="ORF">JYU34_015430</name>
</gene>
<evidence type="ECO:0000256" key="8">
    <source>
        <dbReference type="SAM" id="MobiDB-lite"/>
    </source>
</evidence>
<feature type="region of interest" description="Disordered" evidence="8">
    <location>
        <begin position="1679"/>
        <end position="1712"/>
    </location>
</feature>
<dbReference type="Proteomes" id="UP000823941">
    <property type="component" value="Chromosome 20"/>
</dbReference>
<evidence type="ECO:0000256" key="7">
    <source>
        <dbReference type="SAM" id="Coils"/>
    </source>
</evidence>
<dbReference type="Gene3D" id="1.20.58.60">
    <property type="match status" value="19"/>
</dbReference>
<feature type="coiled-coil region" evidence="7">
    <location>
        <begin position="5571"/>
        <end position="5639"/>
    </location>
</feature>
<feature type="region of interest" description="Disordered" evidence="8">
    <location>
        <begin position="1048"/>
        <end position="1068"/>
    </location>
</feature>
<feature type="coiled-coil region" evidence="7">
    <location>
        <begin position="9"/>
        <end position="46"/>
    </location>
</feature>
<dbReference type="InterPro" id="IPR041615">
    <property type="entry name" value="Desmoplakin_SH3"/>
</dbReference>
<protein>
    <recommendedName>
        <fullName evidence="9">SH3 domain-containing protein</fullName>
    </recommendedName>
</protein>
<keyword evidence="3" id="KW-0963">Cytoplasm</keyword>
<feature type="coiled-coil region" evidence="7">
    <location>
        <begin position="4797"/>
        <end position="4831"/>
    </location>
</feature>
<evidence type="ECO:0000313" key="11">
    <source>
        <dbReference type="Proteomes" id="UP000823941"/>
    </source>
</evidence>
<feature type="compositionally biased region" description="Low complexity" evidence="8">
    <location>
        <begin position="5257"/>
        <end position="5273"/>
    </location>
</feature>
<feature type="coiled-coil region" evidence="7">
    <location>
        <begin position="5016"/>
        <end position="5064"/>
    </location>
</feature>
<feature type="domain" description="SH3" evidence="9">
    <location>
        <begin position="445"/>
        <end position="503"/>
    </location>
</feature>
<dbReference type="SMART" id="SM00150">
    <property type="entry name" value="SPEC"/>
    <property type="match status" value="23"/>
</dbReference>